<accession>A0A1H9Z5Z9</accession>
<dbReference type="STRING" id="930131.SAMN05216389_102108"/>
<dbReference type="InterPro" id="IPR002347">
    <property type="entry name" value="SDR_fam"/>
</dbReference>
<dbReference type="PANTHER" id="PTHR42879">
    <property type="entry name" value="3-OXOACYL-(ACYL-CARRIER-PROTEIN) REDUCTASE"/>
    <property type="match status" value="1"/>
</dbReference>
<comment type="similarity">
    <text evidence="1">Belongs to the short-chain dehydrogenases/reductases (SDR) family.</text>
</comment>
<dbReference type="OrthoDB" id="9803333at2"/>
<reference evidence="2 3" key="1">
    <citation type="submission" date="2016-10" db="EMBL/GenBank/DDBJ databases">
        <authorList>
            <person name="de Groot N.N."/>
        </authorList>
    </citation>
    <scope>NUCLEOTIDE SEQUENCE [LARGE SCALE GENOMIC DNA]</scope>
    <source>
        <strain evidence="2 3">IBRC-M 10780</strain>
    </source>
</reference>
<dbReference type="InterPro" id="IPR050259">
    <property type="entry name" value="SDR"/>
</dbReference>
<dbReference type="CDD" id="cd05233">
    <property type="entry name" value="SDR_c"/>
    <property type="match status" value="1"/>
</dbReference>
<keyword evidence="3" id="KW-1185">Reference proteome</keyword>
<organism evidence="2 3">
    <name type="scientific">Oceanobacillus limi</name>
    <dbReference type="NCBI Taxonomy" id="930131"/>
    <lineage>
        <taxon>Bacteria</taxon>
        <taxon>Bacillati</taxon>
        <taxon>Bacillota</taxon>
        <taxon>Bacilli</taxon>
        <taxon>Bacillales</taxon>
        <taxon>Bacillaceae</taxon>
        <taxon>Oceanobacillus</taxon>
    </lineage>
</organism>
<dbReference type="PANTHER" id="PTHR42879:SF2">
    <property type="entry name" value="3-OXOACYL-[ACYL-CARRIER-PROTEIN] REDUCTASE FABG"/>
    <property type="match status" value="1"/>
</dbReference>
<dbReference type="InterPro" id="IPR036291">
    <property type="entry name" value="NAD(P)-bd_dom_sf"/>
</dbReference>
<dbReference type="RefSeq" id="WP_090866633.1">
    <property type="nucleotide sequence ID" value="NZ_FOHE01000002.1"/>
</dbReference>
<gene>
    <name evidence="2" type="ORF">SAMN05216389_102108</name>
</gene>
<sequence length="238" mass="26202">MGKNILIIGASGDIGSAIAEKLGREGYQLLLHYNKNREKINYLRNTVGNECILSEIQADLSSQSGVIQLLQEIPFHVDGIVFASGNAYYELFQNTSEAKMDEMLNIHVKSPMIITKNLLPSMIKQQYGKIVFITSIWGDIGASYEVIYSAVKGAQNSFIKALAKETGPSGVLVNGISPGFVDTKMNAHLQPEDKSMIVSDIPLQRVGLPKDIANAVRFLMDEESNYIHGEIIRINGGW</sequence>
<protein>
    <submittedName>
        <fullName evidence="2">3-oxoacyl-[acyl-carrier protein] reductase</fullName>
    </submittedName>
</protein>
<dbReference type="SUPFAM" id="SSF51735">
    <property type="entry name" value="NAD(P)-binding Rossmann-fold domains"/>
    <property type="match status" value="1"/>
</dbReference>
<dbReference type="NCBIfam" id="NF047420">
    <property type="entry name" value="EF_P_mod_YmfI"/>
    <property type="match status" value="1"/>
</dbReference>
<proteinExistence type="inferred from homology"/>
<dbReference type="Proteomes" id="UP000198618">
    <property type="component" value="Unassembled WGS sequence"/>
</dbReference>
<dbReference type="PRINTS" id="PR00081">
    <property type="entry name" value="GDHRDH"/>
</dbReference>
<dbReference type="EMBL" id="FOHE01000002">
    <property type="protein sequence ID" value="SES76933.1"/>
    <property type="molecule type" value="Genomic_DNA"/>
</dbReference>
<dbReference type="Pfam" id="PF13561">
    <property type="entry name" value="adh_short_C2"/>
    <property type="match status" value="1"/>
</dbReference>
<name>A0A1H9Z5Z9_9BACI</name>
<dbReference type="Gene3D" id="3.40.50.720">
    <property type="entry name" value="NAD(P)-binding Rossmann-like Domain"/>
    <property type="match status" value="1"/>
</dbReference>
<evidence type="ECO:0000256" key="1">
    <source>
        <dbReference type="ARBA" id="ARBA00006484"/>
    </source>
</evidence>
<evidence type="ECO:0000313" key="2">
    <source>
        <dbReference type="EMBL" id="SES76933.1"/>
    </source>
</evidence>
<dbReference type="AlphaFoldDB" id="A0A1H9Z5Z9"/>
<evidence type="ECO:0000313" key="3">
    <source>
        <dbReference type="Proteomes" id="UP000198618"/>
    </source>
</evidence>